<dbReference type="CDD" id="cd01992">
    <property type="entry name" value="TilS_N"/>
    <property type="match status" value="1"/>
</dbReference>
<keyword evidence="1 6" id="KW-0436">Ligase</keyword>
<dbReference type="InterPro" id="IPR011063">
    <property type="entry name" value="TilS/TtcA_N"/>
</dbReference>
<evidence type="ECO:0000256" key="5">
    <source>
        <dbReference type="ARBA" id="ARBA00048539"/>
    </source>
</evidence>
<keyword evidence="3 6" id="KW-0547">Nucleotide-binding</keyword>
<comment type="catalytic activity">
    <reaction evidence="5 6">
        <text>cytidine(34) in tRNA(Ile2) + L-lysine + ATP = lysidine(34) in tRNA(Ile2) + AMP + diphosphate + H(+)</text>
        <dbReference type="Rhea" id="RHEA:43744"/>
        <dbReference type="Rhea" id="RHEA-COMP:10625"/>
        <dbReference type="Rhea" id="RHEA-COMP:10670"/>
        <dbReference type="ChEBI" id="CHEBI:15378"/>
        <dbReference type="ChEBI" id="CHEBI:30616"/>
        <dbReference type="ChEBI" id="CHEBI:32551"/>
        <dbReference type="ChEBI" id="CHEBI:33019"/>
        <dbReference type="ChEBI" id="CHEBI:82748"/>
        <dbReference type="ChEBI" id="CHEBI:83665"/>
        <dbReference type="ChEBI" id="CHEBI:456215"/>
        <dbReference type="EC" id="6.3.4.19"/>
    </reaction>
</comment>
<dbReference type="PANTHER" id="PTHR43033">
    <property type="entry name" value="TRNA(ILE)-LYSIDINE SYNTHASE-RELATED"/>
    <property type="match status" value="1"/>
</dbReference>
<dbReference type="HAMAP" id="MF_01161">
    <property type="entry name" value="tRNA_Ile_lys_synt"/>
    <property type="match status" value="1"/>
</dbReference>
<dbReference type="OrthoDB" id="9807403at2"/>
<dbReference type="HOGENOM" id="CLU_018869_3_2_5"/>
<dbReference type="eggNOG" id="COG0037">
    <property type="taxonomic scope" value="Bacteria"/>
</dbReference>
<reference evidence="8 9" key="1">
    <citation type="journal article" date="2011" name="J. Bacteriol.">
        <title>Complete genome sequence of the industrial strain Ketogulonicigenium vulgare WSH-001.</title>
        <authorList>
            <person name="Liu L."/>
            <person name="Li Y."/>
            <person name="Zhang J."/>
            <person name="Zhou Z."/>
            <person name="Liu J."/>
            <person name="Li X."/>
            <person name="Zhou J."/>
            <person name="Du G."/>
            <person name="Wang L."/>
            <person name="Chen J."/>
        </authorList>
    </citation>
    <scope>NUCLEOTIDE SEQUENCE [LARGE SCALE GENOMIC DNA]</scope>
    <source>
        <strain evidence="8 9">WSH-001</strain>
    </source>
</reference>
<comment type="subcellular location">
    <subcellularLocation>
        <location evidence="6">Cytoplasm</location>
    </subcellularLocation>
</comment>
<protein>
    <recommendedName>
        <fullName evidence="6">tRNA(Ile)-lysidine synthase</fullName>
        <ecNumber evidence="6">6.3.4.19</ecNumber>
    </recommendedName>
    <alternativeName>
        <fullName evidence="6">tRNA(Ile)-2-lysyl-cytidine synthase</fullName>
    </alternativeName>
    <alternativeName>
        <fullName evidence="6">tRNA(Ile)-lysidine synthetase</fullName>
    </alternativeName>
</protein>
<evidence type="ECO:0000256" key="6">
    <source>
        <dbReference type="HAMAP-Rule" id="MF_01161"/>
    </source>
</evidence>
<dbReference type="InterPro" id="IPR012795">
    <property type="entry name" value="tRNA_Ile_lys_synt_N"/>
</dbReference>
<dbReference type="InterPro" id="IPR012094">
    <property type="entry name" value="tRNA_Ile_lys_synt"/>
</dbReference>
<evidence type="ECO:0000256" key="2">
    <source>
        <dbReference type="ARBA" id="ARBA00022694"/>
    </source>
</evidence>
<accession>F9YAK1</accession>
<evidence type="ECO:0000313" key="8">
    <source>
        <dbReference type="EMBL" id="AEM41532.1"/>
    </source>
</evidence>
<feature type="domain" description="tRNA(Ile)-lysidine/2-thiocytidine synthase N-terminal" evidence="7">
    <location>
        <begin position="23"/>
        <end position="198"/>
    </location>
</feature>
<feature type="binding site" evidence="6">
    <location>
        <begin position="28"/>
        <end position="33"/>
    </location>
    <ligand>
        <name>ATP</name>
        <dbReference type="ChEBI" id="CHEBI:30616"/>
    </ligand>
</feature>
<dbReference type="Pfam" id="PF01171">
    <property type="entry name" value="ATP_bind_3"/>
    <property type="match status" value="1"/>
</dbReference>
<dbReference type="AlphaFoldDB" id="F9YAK1"/>
<keyword evidence="4 6" id="KW-0067">ATP-binding</keyword>
<evidence type="ECO:0000313" key="9">
    <source>
        <dbReference type="Proteomes" id="UP000000692"/>
    </source>
</evidence>
<dbReference type="GO" id="GO:0032267">
    <property type="term" value="F:tRNA(Ile)-lysidine synthase activity"/>
    <property type="evidence" value="ECO:0007669"/>
    <property type="project" value="UniProtKB-EC"/>
</dbReference>
<comment type="similarity">
    <text evidence="6">Belongs to the tRNA(Ile)-lysidine synthase family.</text>
</comment>
<dbReference type="RefSeq" id="WP_013384888.1">
    <property type="nucleotide sequence ID" value="NC_017384.1"/>
</dbReference>
<evidence type="ECO:0000256" key="4">
    <source>
        <dbReference type="ARBA" id="ARBA00022840"/>
    </source>
</evidence>
<organism evidence="8 9">
    <name type="scientific">Ketogulonicigenium vulgare (strain WSH-001)</name>
    <dbReference type="NCBI Taxonomy" id="759362"/>
    <lineage>
        <taxon>Bacteria</taxon>
        <taxon>Pseudomonadati</taxon>
        <taxon>Pseudomonadota</taxon>
        <taxon>Alphaproteobacteria</taxon>
        <taxon>Rhodobacterales</taxon>
        <taxon>Roseobacteraceae</taxon>
        <taxon>Ketogulonicigenium</taxon>
    </lineage>
</organism>
<dbReference type="SUPFAM" id="SSF52402">
    <property type="entry name" value="Adenine nucleotide alpha hydrolases-like"/>
    <property type="match status" value="1"/>
</dbReference>
<keyword evidence="6" id="KW-0963">Cytoplasm</keyword>
<dbReference type="GO" id="GO:0005524">
    <property type="term" value="F:ATP binding"/>
    <property type="evidence" value="ECO:0007669"/>
    <property type="project" value="UniProtKB-UniRule"/>
</dbReference>
<dbReference type="PATRIC" id="fig|759362.5.peg.1742"/>
<dbReference type="NCBIfam" id="TIGR02432">
    <property type="entry name" value="lysidine_TilS_N"/>
    <property type="match status" value="1"/>
</dbReference>
<keyword evidence="9" id="KW-1185">Reference proteome</keyword>
<comment type="domain">
    <text evidence="6">The N-terminal region contains the highly conserved SGGXDS motif, predicted to be a P-loop motif involved in ATP binding.</text>
</comment>
<dbReference type="Gene3D" id="3.40.50.620">
    <property type="entry name" value="HUPs"/>
    <property type="match status" value="1"/>
</dbReference>
<dbReference type="EMBL" id="CP002018">
    <property type="protein sequence ID" value="AEM41532.1"/>
    <property type="molecule type" value="Genomic_DNA"/>
</dbReference>
<name>F9YAK1_KETVW</name>
<evidence type="ECO:0000256" key="1">
    <source>
        <dbReference type="ARBA" id="ARBA00022598"/>
    </source>
</evidence>
<evidence type="ECO:0000259" key="7">
    <source>
        <dbReference type="Pfam" id="PF01171"/>
    </source>
</evidence>
<evidence type="ECO:0000256" key="3">
    <source>
        <dbReference type="ARBA" id="ARBA00022741"/>
    </source>
</evidence>
<proteinExistence type="inferred from homology"/>
<dbReference type="GO" id="GO:0006400">
    <property type="term" value="P:tRNA modification"/>
    <property type="evidence" value="ECO:0007669"/>
    <property type="project" value="UniProtKB-UniRule"/>
</dbReference>
<keyword evidence="2 6" id="KW-0819">tRNA processing</keyword>
<sequence>MPDLSKDPRAIARAFVTQVTGRIGVAVSGGSDSLAALLLLHEAAPGRIWAATVDHNLRADSAAEAEMVQRFCAARDIAHYTLPWQPADMAGNLPHRARIARYSLLSTWAREAFLAGVVIAHNREDQAETYLMNLGRSAGIDGLSAMRDRWRVEGVPFYRPFMALSRKALRDVLRAGAISWVDDPTNDDPHYQRVRLRRLLPQLAEAGIETTDITRAALHLSQVSEALDWALTAAVGDPTTPAGEIVLPVAQYRSLPTAMRYRLLLRALDWIGGPAYPPRGPELTGLDQALFGASRRTLGGCLFTSGARHLRITREVAAVGAAVPAGVLFDGRWQLAGQLPQGALIGRLGGAIAEFPDWRASGYSRASLMAGPAIWQAQRLIAAPLLQPDAKWQAEVVRKFNMTPLSH</sequence>
<dbReference type="EC" id="6.3.4.19" evidence="6"/>
<comment type="function">
    <text evidence="6">Ligates lysine onto the cytidine present at position 34 of the AUA codon-specific tRNA(Ile) that contains the anticodon CAU, in an ATP-dependent manner. Cytidine is converted to lysidine, thus changing the amino acid specificity of the tRNA from methionine to isoleucine.</text>
</comment>
<dbReference type="Proteomes" id="UP000000692">
    <property type="component" value="Chromosome"/>
</dbReference>
<dbReference type="KEGG" id="kvl:KVU_1693"/>
<gene>
    <name evidence="6" type="primary">tilS</name>
    <name evidence="8" type="ordered locus">KVU_1693</name>
</gene>
<dbReference type="InterPro" id="IPR014729">
    <property type="entry name" value="Rossmann-like_a/b/a_fold"/>
</dbReference>
<dbReference type="PANTHER" id="PTHR43033:SF1">
    <property type="entry name" value="TRNA(ILE)-LYSIDINE SYNTHASE-RELATED"/>
    <property type="match status" value="1"/>
</dbReference>
<dbReference type="GO" id="GO:0005737">
    <property type="term" value="C:cytoplasm"/>
    <property type="evidence" value="ECO:0007669"/>
    <property type="project" value="UniProtKB-SubCell"/>
</dbReference>